<keyword evidence="4 8" id="KW-0812">Transmembrane</keyword>
<keyword evidence="6" id="KW-0406">Ion transport</keyword>
<feature type="domain" description="Cation efflux protein transmembrane" evidence="9">
    <location>
        <begin position="26"/>
        <end position="216"/>
    </location>
</feature>
<dbReference type="AlphaFoldDB" id="A0A8J3JHM0"/>
<dbReference type="PANTHER" id="PTHR11562:SF17">
    <property type="entry name" value="RE54080P-RELATED"/>
    <property type="match status" value="1"/>
</dbReference>
<dbReference type="InterPro" id="IPR027470">
    <property type="entry name" value="Cation_efflux_CTD"/>
</dbReference>
<evidence type="ECO:0000256" key="5">
    <source>
        <dbReference type="ARBA" id="ARBA00022989"/>
    </source>
</evidence>
<dbReference type="RefSeq" id="WP_203748531.1">
    <property type="nucleotide sequence ID" value="NZ_BONF01000024.1"/>
</dbReference>
<comment type="similarity">
    <text evidence="2">Belongs to the cation diffusion facilitator (CDF) transporter (TC 2.A.4) family. SLC30A subfamily.</text>
</comment>
<comment type="caution">
    <text evidence="11">The sequence shown here is derived from an EMBL/GenBank/DDBJ whole genome shotgun (WGS) entry which is preliminary data.</text>
</comment>
<dbReference type="SUPFAM" id="SSF161111">
    <property type="entry name" value="Cation efflux protein transmembrane domain-like"/>
    <property type="match status" value="1"/>
</dbReference>
<feature type="transmembrane region" description="Helical" evidence="8">
    <location>
        <begin position="24"/>
        <end position="49"/>
    </location>
</feature>
<dbReference type="Proteomes" id="UP000601223">
    <property type="component" value="Unassembled WGS sequence"/>
</dbReference>
<dbReference type="PANTHER" id="PTHR11562">
    <property type="entry name" value="CATION EFFLUX PROTEIN/ ZINC TRANSPORTER"/>
    <property type="match status" value="1"/>
</dbReference>
<evidence type="ECO:0000256" key="8">
    <source>
        <dbReference type="SAM" id="Phobius"/>
    </source>
</evidence>
<evidence type="ECO:0000256" key="1">
    <source>
        <dbReference type="ARBA" id="ARBA00004141"/>
    </source>
</evidence>
<dbReference type="EMBL" id="BONF01000024">
    <property type="protein sequence ID" value="GIF82769.1"/>
    <property type="molecule type" value="Genomic_DNA"/>
</dbReference>
<keyword evidence="5 8" id="KW-1133">Transmembrane helix</keyword>
<comment type="subcellular location">
    <subcellularLocation>
        <location evidence="1">Membrane</location>
        <topology evidence="1">Multi-pass membrane protein</topology>
    </subcellularLocation>
</comment>
<dbReference type="Gene3D" id="1.20.1510.10">
    <property type="entry name" value="Cation efflux protein transmembrane domain"/>
    <property type="match status" value="1"/>
</dbReference>
<feature type="transmembrane region" description="Helical" evidence="8">
    <location>
        <begin position="55"/>
        <end position="76"/>
    </location>
</feature>
<keyword evidence="7 8" id="KW-0472">Membrane</keyword>
<dbReference type="InterPro" id="IPR002524">
    <property type="entry name" value="Cation_efflux"/>
</dbReference>
<feature type="transmembrane region" description="Helical" evidence="8">
    <location>
        <begin position="191"/>
        <end position="208"/>
    </location>
</feature>
<evidence type="ECO:0000313" key="11">
    <source>
        <dbReference type="EMBL" id="GIF82769.1"/>
    </source>
</evidence>
<dbReference type="InterPro" id="IPR058533">
    <property type="entry name" value="Cation_efflux_TM"/>
</dbReference>
<evidence type="ECO:0000259" key="9">
    <source>
        <dbReference type="Pfam" id="PF01545"/>
    </source>
</evidence>
<dbReference type="InterPro" id="IPR036837">
    <property type="entry name" value="Cation_efflux_CTD_sf"/>
</dbReference>
<feature type="transmembrane region" description="Helical" evidence="8">
    <location>
        <begin position="167"/>
        <end position="185"/>
    </location>
</feature>
<feature type="transmembrane region" description="Helical" evidence="8">
    <location>
        <begin position="123"/>
        <end position="146"/>
    </location>
</feature>
<evidence type="ECO:0000256" key="7">
    <source>
        <dbReference type="ARBA" id="ARBA00023136"/>
    </source>
</evidence>
<accession>A0A8J3JHM0</accession>
<feature type="transmembrane region" description="Helical" evidence="8">
    <location>
        <begin position="88"/>
        <end position="111"/>
    </location>
</feature>
<dbReference type="GO" id="GO:0005385">
    <property type="term" value="F:zinc ion transmembrane transporter activity"/>
    <property type="evidence" value="ECO:0007669"/>
    <property type="project" value="TreeGrafter"/>
</dbReference>
<protein>
    <submittedName>
        <fullName evidence="11">Putative cation transporter</fullName>
    </submittedName>
</protein>
<dbReference type="NCBIfam" id="TIGR01297">
    <property type="entry name" value="CDF"/>
    <property type="match status" value="1"/>
</dbReference>
<evidence type="ECO:0000256" key="6">
    <source>
        <dbReference type="ARBA" id="ARBA00023065"/>
    </source>
</evidence>
<gene>
    <name evidence="11" type="ORF">Cba03nite_41180</name>
</gene>
<name>A0A8J3JHM0_9ACTN</name>
<dbReference type="GO" id="GO:0005886">
    <property type="term" value="C:plasma membrane"/>
    <property type="evidence" value="ECO:0007669"/>
    <property type="project" value="TreeGrafter"/>
</dbReference>
<evidence type="ECO:0000256" key="3">
    <source>
        <dbReference type="ARBA" id="ARBA00022448"/>
    </source>
</evidence>
<dbReference type="Pfam" id="PF16916">
    <property type="entry name" value="ZT_dimer"/>
    <property type="match status" value="1"/>
</dbReference>
<dbReference type="Pfam" id="PF01545">
    <property type="entry name" value="Cation_efflux"/>
    <property type="match status" value="1"/>
</dbReference>
<evidence type="ECO:0000259" key="10">
    <source>
        <dbReference type="Pfam" id="PF16916"/>
    </source>
</evidence>
<dbReference type="InterPro" id="IPR027469">
    <property type="entry name" value="Cation_efflux_TMD_sf"/>
</dbReference>
<sequence>MREHEHHDHDGHSHGVSADADRRWLAVALAVIAGFMLVEVAVGVVAQSLALISDAAHMLTDAAAIVLALFAMRIAARPAGGRYTFGLARAEVLSAAVNGLSLLLLAGWLGVEAVGRLADPPPVTGWMVVVTGVLGLAVNVVAAWAISRANRASLNIEGAYQHVLMDMFASVAAVAAGAVVMLTGWVRADAVATLVVVALMVKGAWRLLRESGRVLLNAAPTHVRPDDLGTDMLTVEGVVEVHDLHVWALDGEQAALSAHVLVGEPADCHEVRHALERRLAAAHGIRHTTLQVDHFGEQSADVEHCEVAHGQVHRR</sequence>
<evidence type="ECO:0000256" key="4">
    <source>
        <dbReference type="ARBA" id="ARBA00022692"/>
    </source>
</evidence>
<dbReference type="SUPFAM" id="SSF160240">
    <property type="entry name" value="Cation efflux protein cytoplasmic domain-like"/>
    <property type="match status" value="1"/>
</dbReference>
<dbReference type="InterPro" id="IPR050681">
    <property type="entry name" value="CDF/SLC30A"/>
</dbReference>
<organism evidence="11 12">
    <name type="scientific">Catellatospora bangladeshensis</name>
    <dbReference type="NCBI Taxonomy" id="310355"/>
    <lineage>
        <taxon>Bacteria</taxon>
        <taxon>Bacillati</taxon>
        <taxon>Actinomycetota</taxon>
        <taxon>Actinomycetes</taxon>
        <taxon>Micromonosporales</taxon>
        <taxon>Micromonosporaceae</taxon>
        <taxon>Catellatospora</taxon>
    </lineage>
</organism>
<keyword evidence="12" id="KW-1185">Reference proteome</keyword>
<reference evidence="11 12" key="1">
    <citation type="submission" date="2021-01" db="EMBL/GenBank/DDBJ databases">
        <title>Whole genome shotgun sequence of Catellatospora bangladeshensis NBRC 107357.</title>
        <authorList>
            <person name="Komaki H."/>
            <person name="Tamura T."/>
        </authorList>
    </citation>
    <scope>NUCLEOTIDE SEQUENCE [LARGE SCALE GENOMIC DNA]</scope>
    <source>
        <strain evidence="11 12">NBRC 107357</strain>
    </source>
</reference>
<evidence type="ECO:0000313" key="12">
    <source>
        <dbReference type="Proteomes" id="UP000601223"/>
    </source>
</evidence>
<keyword evidence="3" id="KW-0813">Transport</keyword>
<feature type="domain" description="Cation efflux protein cytoplasmic" evidence="10">
    <location>
        <begin position="231"/>
        <end position="294"/>
    </location>
</feature>
<evidence type="ECO:0000256" key="2">
    <source>
        <dbReference type="ARBA" id="ARBA00008873"/>
    </source>
</evidence>
<proteinExistence type="inferred from homology"/>